<evidence type="ECO:0000313" key="3">
    <source>
        <dbReference type="EMBL" id="MBB3872451.1"/>
    </source>
</evidence>
<evidence type="ECO:0000259" key="1">
    <source>
        <dbReference type="Pfam" id="PF12708"/>
    </source>
</evidence>
<dbReference type="PANTHER" id="PTHR31339">
    <property type="entry name" value="PECTIN LYASE-RELATED"/>
    <property type="match status" value="1"/>
</dbReference>
<dbReference type="RefSeq" id="WP_183196592.1">
    <property type="nucleotide sequence ID" value="NZ_JACIDA010000002.1"/>
</dbReference>
<dbReference type="PANTHER" id="PTHR31339:SF9">
    <property type="entry name" value="PLASMIN AND FIBRONECTIN-BINDING PROTEIN A"/>
    <property type="match status" value="1"/>
</dbReference>
<sequence length="543" mass="58023">MADGAVGEKAEFSRRFITLGLGAAMAMSPTLVRASGSLAGFYDVRDFGAVGDGIAIDSGAFNRAIEAASAKGGGTVIVPPGHYLCFSIRLKSYITLLLMNGSVIEAADPRKHAGRYDLPENVYEEQYQDYGVSHFHNSLIYGDNVNDIAIIGKGLIHGLGLDREGPTPRWHGMAGYRSPAEQGLTPDQARRAIPREMAYEGRGNKGIGLTGCRNVLLRDFTILQGGHFACYVLGSTNVRIDGLTVDTDRDGIDIDCCRDVRVTSCTVNAPKDDAIVLKSSMALKEPRLCEDVTVMGCKTSGYLLGTVVDGTYQPSPYMSVDEVGVLGRIKLGTDSVAGFRNILVSDCICENTRGLQMGAIDGGVLEDVTFANIILRNPVNHPIFVRLSARNRAPAGTGLSQVRRVRFSNINVSGAPGPYASGVVGLPDGIIEDVSFSDIHVRSVGGGTRADAVRDIPERRTSSLEPSFMGTFPAHGLYVRHARNISVKDVSFAVDQPDARPAVVLDNVQGAILDGLRSSLAPRAAVRVVRSRDIQTTAVSRLA</sequence>
<dbReference type="InterPro" id="IPR039448">
    <property type="entry name" value="Beta_helix"/>
</dbReference>
<dbReference type="SUPFAM" id="SSF51126">
    <property type="entry name" value="Pectin lyase-like"/>
    <property type="match status" value="1"/>
</dbReference>
<accession>A0A7W6A564</accession>
<comment type="caution">
    <text evidence="3">The sequence shown here is derived from an EMBL/GenBank/DDBJ whole genome shotgun (WGS) entry which is preliminary data.</text>
</comment>
<dbReference type="Proteomes" id="UP000532936">
    <property type="component" value="Unassembled WGS sequence"/>
</dbReference>
<dbReference type="InterPro" id="IPR051801">
    <property type="entry name" value="GH28_Enzymes"/>
</dbReference>
<dbReference type="AlphaFoldDB" id="A0A7W6A564"/>
<evidence type="ECO:0000259" key="2">
    <source>
        <dbReference type="Pfam" id="PF13229"/>
    </source>
</evidence>
<dbReference type="Pfam" id="PF13229">
    <property type="entry name" value="Beta_helix"/>
    <property type="match status" value="1"/>
</dbReference>
<feature type="domain" description="Rhamnogalacturonase A/B/Epimerase-like pectate lyase" evidence="1">
    <location>
        <begin position="42"/>
        <end position="96"/>
    </location>
</feature>
<gene>
    <name evidence="3" type="ORF">GGR11_002004</name>
</gene>
<dbReference type="SMART" id="SM00710">
    <property type="entry name" value="PbH1"/>
    <property type="match status" value="5"/>
</dbReference>
<dbReference type="InterPro" id="IPR012334">
    <property type="entry name" value="Pectin_lyas_fold"/>
</dbReference>
<reference evidence="3 4" key="1">
    <citation type="submission" date="2020-08" db="EMBL/GenBank/DDBJ databases">
        <title>Genomic Encyclopedia of Type Strains, Phase IV (KMG-IV): sequencing the most valuable type-strain genomes for metagenomic binning, comparative biology and taxonomic classification.</title>
        <authorList>
            <person name="Goeker M."/>
        </authorList>
    </citation>
    <scope>NUCLEOTIDE SEQUENCE [LARGE SCALE GENOMIC DNA]</scope>
    <source>
        <strain evidence="3 4">DSM 14878</strain>
    </source>
</reference>
<dbReference type="EMBL" id="JACIDA010000002">
    <property type="protein sequence ID" value="MBB3872451.1"/>
    <property type="molecule type" value="Genomic_DNA"/>
</dbReference>
<dbReference type="Pfam" id="PF12708">
    <property type="entry name" value="Pect-lyase_RHGA_epim"/>
    <property type="match status" value="1"/>
</dbReference>
<feature type="domain" description="Right handed beta helix" evidence="2">
    <location>
        <begin position="200"/>
        <end position="280"/>
    </location>
</feature>
<dbReference type="InterPro" id="IPR006626">
    <property type="entry name" value="PbH1"/>
</dbReference>
<dbReference type="InterPro" id="IPR024535">
    <property type="entry name" value="RHGA/B-epi-like_pectate_lyase"/>
</dbReference>
<proteinExistence type="predicted"/>
<organism evidence="3 4">
    <name type="scientific">Brevundimonas mediterranea</name>
    <dbReference type="NCBI Taxonomy" id="74329"/>
    <lineage>
        <taxon>Bacteria</taxon>
        <taxon>Pseudomonadati</taxon>
        <taxon>Pseudomonadota</taxon>
        <taxon>Alphaproteobacteria</taxon>
        <taxon>Caulobacterales</taxon>
        <taxon>Caulobacteraceae</taxon>
        <taxon>Brevundimonas</taxon>
    </lineage>
</organism>
<name>A0A7W6A564_9CAUL</name>
<protein>
    <submittedName>
        <fullName evidence="3">Polygalacturonase</fullName>
    </submittedName>
</protein>
<dbReference type="Gene3D" id="2.160.20.10">
    <property type="entry name" value="Single-stranded right-handed beta-helix, Pectin lyase-like"/>
    <property type="match status" value="1"/>
</dbReference>
<evidence type="ECO:0000313" key="4">
    <source>
        <dbReference type="Proteomes" id="UP000532936"/>
    </source>
</evidence>
<dbReference type="InterPro" id="IPR011050">
    <property type="entry name" value="Pectin_lyase_fold/virulence"/>
</dbReference>